<gene>
    <name evidence="2" type="ORF">GCM10011332_04570</name>
</gene>
<reference evidence="2" key="2">
    <citation type="submission" date="2020-09" db="EMBL/GenBank/DDBJ databases">
        <authorList>
            <person name="Sun Q."/>
            <person name="Zhou Y."/>
        </authorList>
    </citation>
    <scope>NUCLEOTIDE SEQUENCE</scope>
    <source>
        <strain evidence="2">CGMCC 1.15254</strain>
    </source>
</reference>
<dbReference type="RefSeq" id="WP_188660986.1">
    <property type="nucleotide sequence ID" value="NZ_BMHV01000003.1"/>
</dbReference>
<name>A0A917BTV2_9PROT</name>
<evidence type="ECO:0000313" key="2">
    <source>
        <dbReference type="EMBL" id="GGF54246.1"/>
    </source>
</evidence>
<dbReference type="EMBL" id="BMHV01000003">
    <property type="protein sequence ID" value="GGF54246.1"/>
    <property type="molecule type" value="Genomic_DNA"/>
</dbReference>
<reference evidence="2" key="1">
    <citation type="journal article" date="2014" name="Int. J. Syst. Evol. Microbiol.">
        <title>Complete genome sequence of Corynebacterium casei LMG S-19264T (=DSM 44701T), isolated from a smear-ripened cheese.</title>
        <authorList>
            <consortium name="US DOE Joint Genome Institute (JGI-PGF)"/>
            <person name="Walter F."/>
            <person name="Albersmeier A."/>
            <person name="Kalinowski J."/>
            <person name="Ruckert C."/>
        </authorList>
    </citation>
    <scope>NUCLEOTIDE SEQUENCE</scope>
    <source>
        <strain evidence="2">CGMCC 1.15254</strain>
    </source>
</reference>
<keyword evidence="3" id="KW-1185">Reference proteome</keyword>
<accession>A0A917BTV2</accession>
<feature type="chain" id="PRO_5037892664" evidence="1">
    <location>
        <begin position="25"/>
        <end position="82"/>
    </location>
</feature>
<proteinExistence type="predicted"/>
<dbReference type="Proteomes" id="UP000632498">
    <property type="component" value="Unassembled WGS sequence"/>
</dbReference>
<evidence type="ECO:0000256" key="1">
    <source>
        <dbReference type="SAM" id="SignalP"/>
    </source>
</evidence>
<dbReference type="AlphaFoldDB" id="A0A917BTV2"/>
<protein>
    <submittedName>
        <fullName evidence="2">Uncharacterized protein</fullName>
    </submittedName>
</protein>
<feature type="signal peptide" evidence="1">
    <location>
        <begin position="1"/>
        <end position="24"/>
    </location>
</feature>
<sequence length="82" mass="9739">MIFRKYFFIVLLIASAFINLNVYAQEKGASVKPDTASIDKRNNLTFINRLLDRIDYQQNNSSQELLRLMEKTVNFRYKTCRQ</sequence>
<keyword evidence="1" id="KW-0732">Signal</keyword>
<evidence type="ECO:0000313" key="3">
    <source>
        <dbReference type="Proteomes" id="UP000632498"/>
    </source>
</evidence>
<organism evidence="2 3">
    <name type="scientific">Terasakiella brassicae</name>
    <dbReference type="NCBI Taxonomy" id="1634917"/>
    <lineage>
        <taxon>Bacteria</taxon>
        <taxon>Pseudomonadati</taxon>
        <taxon>Pseudomonadota</taxon>
        <taxon>Alphaproteobacteria</taxon>
        <taxon>Rhodospirillales</taxon>
        <taxon>Terasakiellaceae</taxon>
        <taxon>Terasakiella</taxon>
    </lineage>
</organism>
<comment type="caution">
    <text evidence="2">The sequence shown here is derived from an EMBL/GenBank/DDBJ whole genome shotgun (WGS) entry which is preliminary data.</text>
</comment>